<dbReference type="EMBL" id="JXTB01000079">
    <property type="protein sequence ID" value="PON66555.1"/>
    <property type="molecule type" value="Genomic_DNA"/>
</dbReference>
<comment type="caution">
    <text evidence="2">The sequence shown here is derived from an EMBL/GenBank/DDBJ whole genome shotgun (WGS) entry which is preliminary data.</text>
</comment>
<reference evidence="3" key="1">
    <citation type="submission" date="2016-06" db="EMBL/GenBank/DDBJ databases">
        <title>Parallel loss of symbiosis genes in relatives of nitrogen-fixing non-legume Parasponia.</title>
        <authorList>
            <person name="Van Velzen R."/>
            <person name="Holmer R."/>
            <person name="Bu F."/>
            <person name="Rutten L."/>
            <person name="Van Zeijl A."/>
            <person name="Liu W."/>
            <person name="Santuari L."/>
            <person name="Cao Q."/>
            <person name="Sharma T."/>
            <person name="Shen D."/>
            <person name="Roswanjaya Y."/>
            <person name="Wardhani T."/>
            <person name="Kalhor M.S."/>
            <person name="Jansen J."/>
            <person name="Van den Hoogen J."/>
            <person name="Gungor B."/>
            <person name="Hartog M."/>
            <person name="Hontelez J."/>
            <person name="Verver J."/>
            <person name="Yang W.-C."/>
            <person name="Schijlen E."/>
            <person name="Repin R."/>
            <person name="Schilthuizen M."/>
            <person name="Schranz E."/>
            <person name="Heidstra R."/>
            <person name="Miyata K."/>
            <person name="Fedorova E."/>
            <person name="Kohlen W."/>
            <person name="Bisseling T."/>
            <person name="Smit S."/>
            <person name="Geurts R."/>
        </authorList>
    </citation>
    <scope>NUCLEOTIDE SEQUENCE [LARGE SCALE GENOMIC DNA]</scope>
    <source>
        <strain evidence="3">cv. WU1-14</strain>
    </source>
</reference>
<gene>
    <name evidence="2" type="ORF">PanWU01x14_109770</name>
</gene>
<dbReference type="OrthoDB" id="1770at2759"/>
<dbReference type="InterPro" id="IPR027417">
    <property type="entry name" value="P-loop_NTPase"/>
</dbReference>
<dbReference type="STRING" id="3476.A0A2P5CZZ8"/>
<dbReference type="Proteomes" id="UP000237105">
    <property type="component" value="Unassembled WGS sequence"/>
</dbReference>
<organism evidence="2 3">
    <name type="scientific">Parasponia andersonii</name>
    <name type="common">Sponia andersonii</name>
    <dbReference type="NCBI Taxonomy" id="3476"/>
    <lineage>
        <taxon>Eukaryota</taxon>
        <taxon>Viridiplantae</taxon>
        <taxon>Streptophyta</taxon>
        <taxon>Embryophyta</taxon>
        <taxon>Tracheophyta</taxon>
        <taxon>Spermatophyta</taxon>
        <taxon>Magnoliopsida</taxon>
        <taxon>eudicotyledons</taxon>
        <taxon>Gunneridae</taxon>
        <taxon>Pentapetalae</taxon>
        <taxon>rosids</taxon>
        <taxon>fabids</taxon>
        <taxon>Rosales</taxon>
        <taxon>Cannabaceae</taxon>
        <taxon>Parasponia</taxon>
    </lineage>
</organism>
<dbReference type="GO" id="GO:0016887">
    <property type="term" value="F:ATP hydrolysis activity"/>
    <property type="evidence" value="ECO:0007669"/>
    <property type="project" value="InterPro"/>
</dbReference>
<accession>A0A2P5CZZ8</accession>
<evidence type="ECO:0000313" key="3">
    <source>
        <dbReference type="Proteomes" id="UP000237105"/>
    </source>
</evidence>
<dbReference type="InterPro" id="IPR025723">
    <property type="entry name" value="ArsA/GET3_ATPase-like"/>
</dbReference>
<protein>
    <submittedName>
        <fullName evidence="2">Arsenical pump ATPase</fullName>
    </submittedName>
</protein>
<dbReference type="PANTHER" id="PTHR10803">
    <property type="entry name" value="ARSENICAL PUMP-DRIVING ATPASE ARSENITE-TRANSLOCATING ATPASE"/>
    <property type="match status" value="1"/>
</dbReference>
<dbReference type="GO" id="GO:0071816">
    <property type="term" value="P:tail-anchored membrane protein insertion into ER membrane"/>
    <property type="evidence" value="ECO:0007669"/>
    <property type="project" value="TreeGrafter"/>
</dbReference>
<name>A0A2P5CZZ8_PARAD</name>
<dbReference type="SUPFAM" id="SSF52540">
    <property type="entry name" value="P-loop containing nucleoside triphosphate hydrolases"/>
    <property type="match status" value="1"/>
</dbReference>
<dbReference type="AlphaFoldDB" id="A0A2P5CZZ8"/>
<evidence type="ECO:0000313" key="2">
    <source>
        <dbReference type="EMBL" id="PON66555.1"/>
    </source>
</evidence>
<dbReference type="InterPro" id="IPR016300">
    <property type="entry name" value="ATPase_ArsA/GET3"/>
</dbReference>
<dbReference type="PANTHER" id="PTHR10803:SF0">
    <property type="entry name" value="ATPASE GET3B"/>
    <property type="match status" value="1"/>
</dbReference>
<dbReference type="Gene3D" id="3.40.50.300">
    <property type="entry name" value="P-loop containing nucleotide triphosphate hydrolases"/>
    <property type="match status" value="1"/>
</dbReference>
<sequence length="183" mass="20465">MRTSTELGALILRHTNLIASLLNKAIIKVQTLPLFLYQPVKDVIFVSSLTLNSLPPAVRRRRRRRIAFQAEEHGGFEEMASVSHRKIYFVTGLPGDGKTTLAASLAVKFATHGHQILLVSCDQNRSLSRTFAQDLFVDDFVRVDGVHSPLYASEVECASLYYGSLIDPSVRKMLIVIYFVLSN</sequence>
<keyword evidence="3" id="KW-1185">Reference proteome</keyword>
<proteinExistence type="predicted"/>
<dbReference type="GO" id="GO:0043529">
    <property type="term" value="C:GET complex"/>
    <property type="evidence" value="ECO:0007669"/>
    <property type="project" value="TreeGrafter"/>
</dbReference>
<dbReference type="GO" id="GO:0005524">
    <property type="term" value="F:ATP binding"/>
    <property type="evidence" value="ECO:0007669"/>
    <property type="project" value="InterPro"/>
</dbReference>
<dbReference type="Pfam" id="PF02374">
    <property type="entry name" value="ArsA_ATPase"/>
    <property type="match status" value="1"/>
</dbReference>
<evidence type="ECO:0000259" key="1">
    <source>
        <dbReference type="Pfam" id="PF02374"/>
    </source>
</evidence>
<feature type="domain" description="ArsA/GET3 Anion-transporting ATPase-like" evidence="1">
    <location>
        <begin position="86"/>
        <end position="156"/>
    </location>
</feature>